<dbReference type="EMBL" id="CP069450">
    <property type="protein sequence ID" value="QRO50435.1"/>
    <property type="molecule type" value="Genomic_DNA"/>
</dbReference>
<dbReference type="RefSeq" id="WP_027201822.1">
    <property type="nucleotide sequence ID" value="NZ_CAJKXH010000011.1"/>
</dbReference>
<accession>A0ABX7H5U8</accession>
<organism evidence="1 2">
    <name type="scientific">Butyricimonas virosa</name>
    <dbReference type="NCBI Taxonomy" id="544645"/>
    <lineage>
        <taxon>Bacteria</taxon>
        <taxon>Pseudomonadati</taxon>
        <taxon>Bacteroidota</taxon>
        <taxon>Bacteroidia</taxon>
        <taxon>Bacteroidales</taxon>
        <taxon>Odoribacteraceae</taxon>
        <taxon>Butyricimonas</taxon>
    </lineage>
</organism>
<sequence>MKKELLVLWVMGILIFLSSCASLYGNLSKKELANAVHAKVDSREYRIDMIPEVYTGESGLDVRVPGYIQVWGDSVISCMNYDNPFPGTMPPKGYVENMKAVKYEILDYQQTTTRRGRRIVSFWFKMKYDEYDPYTLARFKDRMVPVRYRLEFGNSTKVCVLQFGYLMKFGTLSL</sequence>
<dbReference type="Proteomes" id="UP000654720">
    <property type="component" value="Chromosome"/>
</dbReference>
<evidence type="ECO:0000313" key="2">
    <source>
        <dbReference type="Proteomes" id="UP000654720"/>
    </source>
</evidence>
<dbReference type="GeneID" id="93096762"/>
<evidence type="ECO:0000313" key="1">
    <source>
        <dbReference type="EMBL" id="QRO50435.1"/>
    </source>
</evidence>
<reference evidence="1 2" key="1">
    <citation type="submission" date="2021-02" db="EMBL/GenBank/DDBJ databases">
        <title>FDA dAtabase for Regulatory Grade micrObial Sequences (FDA-ARGOS): Supporting development and validation of Infectious Disease Dx tests.</title>
        <authorList>
            <person name="Carlson P."/>
            <person name="Fischbach M."/>
            <person name="Hastie J."/>
            <person name="Bilen M."/>
            <person name="Cheng A."/>
            <person name="Tallon L."/>
            <person name="Sadzewicz L."/>
            <person name="Zhao X."/>
            <person name="Boylan J."/>
            <person name="Ott S."/>
            <person name="Bowen H."/>
            <person name="Vavikolanu K."/>
            <person name="Mehta A."/>
            <person name="Aluvathingal J."/>
            <person name="Nadendla S."/>
            <person name="Yan Y."/>
            <person name="Sichtig H."/>
        </authorList>
    </citation>
    <scope>NUCLEOTIDE SEQUENCE [LARGE SCALE GENOMIC DNA]</scope>
    <source>
        <strain evidence="1 2">FDAARGOS_1229</strain>
    </source>
</reference>
<gene>
    <name evidence="1" type="ORF">I6J59_02010</name>
</gene>
<evidence type="ECO:0008006" key="3">
    <source>
        <dbReference type="Google" id="ProtNLM"/>
    </source>
</evidence>
<keyword evidence="2" id="KW-1185">Reference proteome</keyword>
<dbReference type="PROSITE" id="PS51257">
    <property type="entry name" value="PROKAR_LIPOPROTEIN"/>
    <property type="match status" value="1"/>
</dbReference>
<protein>
    <recommendedName>
        <fullName evidence="3">DUF4251 domain-containing protein</fullName>
    </recommendedName>
</protein>
<name>A0ABX7H5U8_9BACT</name>
<proteinExistence type="predicted"/>